<protein>
    <submittedName>
        <fullName evidence="1">Uncharacterized protein</fullName>
    </submittedName>
</protein>
<dbReference type="SUPFAM" id="SSF52540">
    <property type="entry name" value="P-loop containing nucleoside triphosphate hydrolases"/>
    <property type="match status" value="1"/>
</dbReference>
<dbReference type="InterPro" id="IPR027417">
    <property type="entry name" value="P-loop_NTPase"/>
</dbReference>
<dbReference type="EMBL" id="VHII01000012">
    <property type="protein sequence ID" value="KAF1383071.1"/>
    <property type="molecule type" value="Genomic_DNA"/>
</dbReference>
<evidence type="ECO:0000313" key="2">
    <source>
        <dbReference type="Proteomes" id="UP000465112"/>
    </source>
</evidence>
<comment type="caution">
    <text evidence="1">The sequence shown here is derived from an EMBL/GenBank/DDBJ whole genome shotgun (WGS) entry which is preliminary data.</text>
</comment>
<dbReference type="PANTHER" id="PTHR14241">
    <property type="entry name" value="INTERFERON-INDUCED PROTEIN 44"/>
    <property type="match status" value="1"/>
</dbReference>
<name>A0A6A5E3Q0_PERFL</name>
<dbReference type="PANTHER" id="PTHR14241:SF1">
    <property type="entry name" value="INTERFERON-INDUCED PROTEIN 44-RELATED"/>
    <property type="match status" value="1"/>
</dbReference>
<reference evidence="1 2" key="1">
    <citation type="submission" date="2019-06" db="EMBL/GenBank/DDBJ databases">
        <title>A chromosome-scale genome assembly of the European perch, Perca fluviatilis.</title>
        <authorList>
            <person name="Roques C."/>
            <person name="Zahm M."/>
            <person name="Cabau C."/>
            <person name="Klopp C."/>
            <person name="Bouchez O."/>
            <person name="Donnadieu C."/>
            <person name="Kuhl H."/>
            <person name="Gislard M."/>
            <person name="Guendouz S."/>
            <person name="Journot L."/>
            <person name="Haffray P."/>
            <person name="Bestin A."/>
            <person name="Morvezen R."/>
            <person name="Feron R."/>
            <person name="Wen M."/>
            <person name="Jouanno E."/>
            <person name="Herpin A."/>
            <person name="Schartl M."/>
            <person name="Postlethwait J."/>
            <person name="Schaerlinger B."/>
            <person name="Chardard D."/>
            <person name="Lecocq T."/>
            <person name="Poncet C."/>
            <person name="Jaffrelo L."/>
            <person name="Lampietro C."/>
            <person name="Guiguen Y."/>
        </authorList>
    </citation>
    <scope>NUCLEOTIDE SEQUENCE [LARGE SCALE GENOMIC DNA]</scope>
    <source>
        <tissue evidence="1">Blood</tissue>
    </source>
</reference>
<dbReference type="AlphaFoldDB" id="A0A6A5E3Q0"/>
<dbReference type="Gene3D" id="3.40.50.300">
    <property type="entry name" value="P-loop containing nucleotide triphosphate hydrolases"/>
    <property type="match status" value="1"/>
</dbReference>
<proteinExistence type="predicted"/>
<evidence type="ECO:0000313" key="1">
    <source>
        <dbReference type="EMBL" id="KAF1383071.1"/>
    </source>
</evidence>
<dbReference type="Proteomes" id="UP000465112">
    <property type="component" value="Chromosome 12"/>
</dbReference>
<dbReference type="GO" id="GO:0006955">
    <property type="term" value="P:immune response"/>
    <property type="evidence" value="ECO:0007669"/>
    <property type="project" value="TreeGrafter"/>
</dbReference>
<gene>
    <name evidence="1" type="ORF">PFLUV_G00150510</name>
</gene>
<accession>A0A6A5E3Q0</accession>
<sequence length="368" mass="41093">MTIPALTSATTSDQSFTKKYETHKIKKEGRGKSKTYYPFVFNDIMGLEKGDGVRVDDIILALKGHVKDGYKFNPVSPLSDEDPGYNPRPSPEDKVHVLVWVLSANATKITESVLKKMKEIREAASDLGIPQMAIVTHIDAACPETEKDLKNVYKSQYLKKKVYDISASVGIPVNCIFPVKNYSDDIDIDDDVNTLILSALRKIIDFGDDFIDCGSTLHYSTICRSYRMGGFLRFPAKPSSSSSSSWTTATVKVFLVVTGWTFGADYDILEQVKRSPEVETTRNPQECDLIIVFCSITSRVGSDVEAAMREDSVSSGGKPVILVLMHHTRDPDYSTDVRRWSETFQNVVLDVHVLFHETQPGLLALFKK</sequence>
<organism evidence="1 2">
    <name type="scientific">Perca fluviatilis</name>
    <name type="common">European perch</name>
    <dbReference type="NCBI Taxonomy" id="8168"/>
    <lineage>
        <taxon>Eukaryota</taxon>
        <taxon>Metazoa</taxon>
        <taxon>Chordata</taxon>
        <taxon>Craniata</taxon>
        <taxon>Vertebrata</taxon>
        <taxon>Euteleostomi</taxon>
        <taxon>Actinopterygii</taxon>
        <taxon>Neopterygii</taxon>
        <taxon>Teleostei</taxon>
        <taxon>Neoteleostei</taxon>
        <taxon>Acanthomorphata</taxon>
        <taxon>Eupercaria</taxon>
        <taxon>Perciformes</taxon>
        <taxon>Percoidei</taxon>
        <taxon>Percidae</taxon>
        <taxon>Percinae</taxon>
        <taxon>Perca</taxon>
    </lineage>
</organism>
<keyword evidence="2" id="KW-1185">Reference proteome</keyword>